<sequence>MSQNDNTKHPKAPLSLNIIIVGGGVGGLPTAYLLGRAGHNVTVLDSVAQLEDVGAGIQLTPNFSRLLIRWGMQDRLDKVAVIPTMLTLRRYANGEIVGWRGWGDSMQRDHGAPYYHIHRADLQEMFLDLATPYMDLRLSSKVVSIDPFSPSVTLESGETLTADLIIGADGVHSRVRDIVVGAPDKPTPTGDAAYRGLVPTSMMLADPELKELVEEGGVTVWMGPGRHLVGYCVRGKQYYNVVMLHASPNADEVTRDADPEDMRRDYAAFEPRIRRLLKMIIQTKVWSLKDREALDSWIHASNKVVLLGDSCHPMLPYRGQGAAMAVEDAAVLGALFSRISSHSQIPALLQAYQNLRKPRATQAQLVSRMNQQIFHFSDGPQQEARDVSMRVAMEAAVKEARGEDADACEGSANLWADKAKSAQAFNYDADNEVDAWWEGDGKTVLTSA</sequence>
<dbReference type="Proteomes" id="UP000308652">
    <property type="component" value="Unassembled WGS sequence"/>
</dbReference>
<dbReference type="EMBL" id="ML213590">
    <property type="protein sequence ID" value="TFK45161.1"/>
    <property type="molecule type" value="Genomic_DNA"/>
</dbReference>
<dbReference type="InterPro" id="IPR002938">
    <property type="entry name" value="FAD-bd"/>
</dbReference>
<dbReference type="STRING" id="68775.A0A5C3MUU2"/>
<dbReference type="OrthoDB" id="9993796at2759"/>
<evidence type="ECO:0000313" key="8">
    <source>
        <dbReference type="Proteomes" id="UP000308652"/>
    </source>
</evidence>
<evidence type="ECO:0000256" key="2">
    <source>
        <dbReference type="ARBA" id="ARBA00022630"/>
    </source>
</evidence>
<organism evidence="7 8">
    <name type="scientific">Crucibulum laeve</name>
    <dbReference type="NCBI Taxonomy" id="68775"/>
    <lineage>
        <taxon>Eukaryota</taxon>
        <taxon>Fungi</taxon>
        <taxon>Dikarya</taxon>
        <taxon>Basidiomycota</taxon>
        <taxon>Agaricomycotina</taxon>
        <taxon>Agaricomycetes</taxon>
        <taxon>Agaricomycetidae</taxon>
        <taxon>Agaricales</taxon>
        <taxon>Agaricineae</taxon>
        <taxon>Nidulariaceae</taxon>
        <taxon>Crucibulum</taxon>
    </lineage>
</organism>
<reference evidence="7 8" key="1">
    <citation type="journal article" date="2019" name="Nat. Ecol. Evol.">
        <title>Megaphylogeny resolves global patterns of mushroom evolution.</title>
        <authorList>
            <person name="Varga T."/>
            <person name="Krizsan K."/>
            <person name="Foldi C."/>
            <person name="Dima B."/>
            <person name="Sanchez-Garcia M."/>
            <person name="Sanchez-Ramirez S."/>
            <person name="Szollosi G.J."/>
            <person name="Szarkandi J.G."/>
            <person name="Papp V."/>
            <person name="Albert L."/>
            <person name="Andreopoulos W."/>
            <person name="Angelini C."/>
            <person name="Antonin V."/>
            <person name="Barry K.W."/>
            <person name="Bougher N.L."/>
            <person name="Buchanan P."/>
            <person name="Buyck B."/>
            <person name="Bense V."/>
            <person name="Catcheside P."/>
            <person name="Chovatia M."/>
            <person name="Cooper J."/>
            <person name="Damon W."/>
            <person name="Desjardin D."/>
            <person name="Finy P."/>
            <person name="Geml J."/>
            <person name="Haridas S."/>
            <person name="Hughes K."/>
            <person name="Justo A."/>
            <person name="Karasinski D."/>
            <person name="Kautmanova I."/>
            <person name="Kiss B."/>
            <person name="Kocsube S."/>
            <person name="Kotiranta H."/>
            <person name="LaButti K.M."/>
            <person name="Lechner B.E."/>
            <person name="Liimatainen K."/>
            <person name="Lipzen A."/>
            <person name="Lukacs Z."/>
            <person name="Mihaltcheva S."/>
            <person name="Morgado L.N."/>
            <person name="Niskanen T."/>
            <person name="Noordeloos M.E."/>
            <person name="Ohm R.A."/>
            <person name="Ortiz-Santana B."/>
            <person name="Ovrebo C."/>
            <person name="Racz N."/>
            <person name="Riley R."/>
            <person name="Savchenko A."/>
            <person name="Shiryaev A."/>
            <person name="Soop K."/>
            <person name="Spirin V."/>
            <person name="Szebenyi C."/>
            <person name="Tomsovsky M."/>
            <person name="Tulloss R.E."/>
            <person name="Uehling J."/>
            <person name="Grigoriev I.V."/>
            <person name="Vagvolgyi C."/>
            <person name="Papp T."/>
            <person name="Martin F.M."/>
            <person name="Miettinen O."/>
            <person name="Hibbett D.S."/>
            <person name="Nagy L.G."/>
        </authorList>
    </citation>
    <scope>NUCLEOTIDE SEQUENCE [LARGE SCALE GENOMIC DNA]</scope>
    <source>
        <strain evidence="7 8">CBS 166.37</strain>
    </source>
</reference>
<evidence type="ECO:0000259" key="6">
    <source>
        <dbReference type="Pfam" id="PF01494"/>
    </source>
</evidence>
<dbReference type="PANTHER" id="PTHR13789:SF147">
    <property type="entry name" value="PUTATIVE (AFU_ORTHOLOGUE AFUA_2G01950)-RELATED"/>
    <property type="match status" value="1"/>
</dbReference>
<evidence type="ECO:0000256" key="3">
    <source>
        <dbReference type="ARBA" id="ARBA00022827"/>
    </source>
</evidence>
<feature type="domain" description="FAD-binding" evidence="6">
    <location>
        <begin position="17"/>
        <end position="363"/>
    </location>
</feature>
<dbReference type="Pfam" id="PF01494">
    <property type="entry name" value="FAD_binding_3"/>
    <property type="match status" value="1"/>
</dbReference>
<keyword evidence="2" id="KW-0285">Flavoprotein</keyword>
<dbReference type="InterPro" id="IPR036188">
    <property type="entry name" value="FAD/NAD-bd_sf"/>
</dbReference>
<dbReference type="Gene3D" id="3.50.50.60">
    <property type="entry name" value="FAD/NAD(P)-binding domain"/>
    <property type="match status" value="1"/>
</dbReference>
<evidence type="ECO:0000256" key="4">
    <source>
        <dbReference type="ARBA" id="ARBA00023002"/>
    </source>
</evidence>
<name>A0A5C3MUU2_9AGAR</name>
<keyword evidence="8" id="KW-1185">Reference proteome</keyword>
<dbReference type="SUPFAM" id="SSF51905">
    <property type="entry name" value="FAD/NAD(P)-binding domain"/>
    <property type="match status" value="1"/>
</dbReference>
<keyword evidence="3" id="KW-0274">FAD</keyword>
<dbReference type="AlphaFoldDB" id="A0A5C3MUU2"/>
<accession>A0A5C3MUU2</accession>
<gene>
    <name evidence="7" type="ORF">BDQ12DRAFT_695389</name>
</gene>
<comment type="similarity">
    <text evidence="1">Belongs to the paxM FAD-dependent monooxygenase family.</text>
</comment>
<dbReference type="GO" id="GO:0004497">
    <property type="term" value="F:monooxygenase activity"/>
    <property type="evidence" value="ECO:0007669"/>
    <property type="project" value="UniProtKB-KW"/>
</dbReference>
<protein>
    <recommendedName>
        <fullName evidence="6">FAD-binding domain-containing protein</fullName>
    </recommendedName>
</protein>
<evidence type="ECO:0000313" key="7">
    <source>
        <dbReference type="EMBL" id="TFK45161.1"/>
    </source>
</evidence>
<dbReference type="GO" id="GO:0071949">
    <property type="term" value="F:FAD binding"/>
    <property type="evidence" value="ECO:0007669"/>
    <property type="project" value="InterPro"/>
</dbReference>
<keyword evidence="4" id="KW-0560">Oxidoreductase</keyword>
<keyword evidence="5" id="KW-0503">Monooxygenase</keyword>
<dbReference type="PRINTS" id="PR00420">
    <property type="entry name" value="RNGMNOXGNASE"/>
</dbReference>
<dbReference type="InterPro" id="IPR050493">
    <property type="entry name" value="FAD-dep_Monooxygenase_BioMet"/>
</dbReference>
<evidence type="ECO:0000256" key="5">
    <source>
        <dbReference type="ARBA" id="ARBA00023033"/>
    </source>
</evidence>
<evidence type="ECO:0000256" key="1">
    <source>
        <dbReference type="ARBA" id="ARBA00007992"/>
    </source>
</evidence>
<dbReference type="PANTHER" id="PTHR13789">
    <property type="entry name" value="MONOOXYGENASE"/>
    <property type="match status" value="1"/>
</dbReference>
<dbReference type="SUPFAM" id="SSF54373">
    <property type="entry name" value="FAD-linked reductases, C-terminal domain"/>
    <property type="match status" value="1"/>
</dbReference>
<proteinExistence type="inferred from homology"/>